<keyword evidence="5" id="KW-0028">Amino-acid biosynthesis</keyword>
<dbReference type="SUPFAM" id="SSF51419">
    <property type="entry name" value="PLP-binding barrel"/>
    <property type="match status" value="1"/>
</dbReference>
<dbReference type="GO" id="GO:0008836">
    <property type="term" value="F:diaminopimelate decarboxylase activity"/>
    <property type="evidence" value="ECO:0007669"/>
    <property type="project" value="UniProtKB-UniRule"/>
</dbReference>
<name>I0IGT1_PHYMF</name>
<evidence type="ECO:0000259" key="10">
    <source>
        <dbReference type="Pfam" id="PF02784"/>
    </source>
</evidence>
<dbReference type="InterPro" id="IPR022653">
    <property type="entry name" value="De-COase2_pyr-phos_BS"/>
</dbReference>
<evidence type="ECO:0000259" key="9">
    <source>
        <dbReference type="Pfam" id="PF00278"/>
    </source>
</evidence>
<feature type="binding site" evidence="5">
    <location>
        <position position="382"/>
    </location>
    <ligand>
        <name>pyridoxal 5'-phosphate</name>
        <dbReference type="ChEBI" id="CHEBI:597326"/>
    </ligand>
</feature>
<dbReference type="InterPro" id="IPR022643">
    <property type="entry name" value="De-COase2_C"/>
</dbReference>
<dbReference type="GO" id="GO:0009089">
    <property type="term" value="P:lysine biosynthetic process via diaminopimelate"/>
    <property type="evidence" value="ECO:0007669"/>
    <property type="project" value="UniProtKB-UniRule"/>
</dbReference>
<dbReference type="PANTHER" id="PTHR43727:SF2">
    <property type="entry name" value="GROUP IV DECARBOXYLASE"/>
    <property type="match status" value="1"/>
</dbReference>
<organism evidence="11 12">
    <name type="scientific">Phycisphaera mikurensis (strain NBRC 102666 / KCTC 22515 / FYK2301M01)</name>
    <dbReference type="NCBI Taxonomy" id="1142394"/>
    <lineage>
        <taxon>Bacteria</taxon>
        <taxon>Pseudomonadati</taxon>
        <taxon>Planctomycetota</taxon>
        <taxon>Phycisphaerae</taxon>
        <taxon>Phycisphaerales</taxon>
        <taxon>Phycisphaeraceae</taxon>
        <taxon>Phycisphaera</taxon>
    </lineage>
</organism>
<dbReference type="InterPro" id="IPR022644">
    <property type="entry name" value="De-COase2_N"/>
</dbReference>
<dbReference type="AlphaFoldDB" id="I0IGT1"/>
<dbReference type="Pfam" id="PF00278">
    <property type="entry name" value="Orn_DAP_Arg_deC"/>
    <property type="match status" value="1"/>
</dbReference>
<evidence type="ECO:0000256" key="2">
    <source>
        <dbReference type="ARBA" id="ARBA00022793"/>
    </source>
</evidence>
<dbReference type="PATRIC" id="fig|1142394.8.peg.2384"/>
<dbReference type="PRINTS" id="PR01181">
    <property type="entry name" value="DAPDCRBXLASE"/>
</dbReference>
<keyword evidence="2 5" id="KW-0210">Decarboxylase</keyword>
<dbReference type="InterPro" id="IPR002986">
    <property type="entry name" value="DAP_deCOOHase_LysA"/>
</dbReference>
<proteinExistence type="inferred from homology"/>
<dbReference type="RefSeq" id="WP_014437684.1">
    <property type="nucleotide sequence ID" value="NC_017080.1"/>
</dbReference>
<keyword evidence="5 8" id="KW-0457">Lysine biosynthesis</keyword>
<dbReference type="Proteomes" id="UP000007881">
    <property type="component" value="Chromosome"/>
</dbReference>
<comment type="subunit">
    <text evidence="5">Homodimer.</text>
</comment>
<dbReference type="PRINTS" id="PR01179">
    <property type="entry name" value="ODADCRBXLASE"/>
</dbReference>
<feature type="modified residue" description="N6-(pyridoxal phosphate)lysine" evidence="5 7">
    <location>
        <position position="53"/>
    </location>
</feature>
<dbReference type="EMBL" id="AP012338">
    <property type="protein sequence ID" value="BAM04469.1"/>
    <property type="molecule type" value="Genomic_DNA"/>
</dbReference>
<dbReference type="PROSITE" id="PS00879">
    <property type="entry name" value="ODR_DC_2_2"/>
    <property type="match status" value="1"/>
</dbReference>
<dbReference type="InterPro" id="IPR009006">
    <property type="entry name" value="Ala_racemase/Decarboxylase_C"/>
</dbReference>
<feature type="binding site" evidence="5">
    <location>
        <position position="228"/>
    </location>
    <ligand>
        <name>pyridoxal 5'-phosphate</name>
        <dbReference type="ChEBI" id="CHEBI:597326"/>
    </ligand>
</feature>
<feature type="binding site" evidence="5">
    <location>
        <position position="347"/>
    </location>
    <ligand>
        <name>substrate</name>
    </ligand>
</feature>
<comment type="similarity">
    <text evidence="5">Belongs to the Orn/Lys/Arg decarboxylase class-II family. LysA subfamily.</text>
</comment>
<dbReference type="HOGENOM" id="CLU_026444_0_2_0"/>
<keyword evidence="3 5" id="KW-0663">Pyridoxal phosphate</keyword>
<keyword evidence="4 5" id="KW-0456">Lyase</keyword>
<reference evidence="11 12" key="1">
    <citation type="submission" date="2012-02" db="EMBL/GenBank/DDBJ databases">
        <title>Complete genome sequence of Phycisphaera mikurensis NBRC 102666.</title>
        <authorList>
            <person name="Ankai A."/>
            <person name="Hosoyama A."/>
            <person name="Terui Y."/>
            <person name="Sekine M."/>
            <person name="Fukai R."/>
            <person name="Kato Y."/>
            <person name="Nakamura S."/>
            <person name="Yamada-Narita S."/>
            <person name="Kawakoshi A."/>
            <person name="Fukunaga Y."/>
            <person name="Yamazaki S."/>
            <person name="Fujita N."/>
        </authorList>
    </citation>
    <scope>NUCLEOTIDE SEQUENCE [LARGE SCALE GENOMIC DNA]</scope>
    <source>
        <strain evidence="12">NBRC 102666 / KCTC 22515 / FYK2301M01</strain>
    </source>
</reference>
<dbReference type="SUPFAM" id="SSF50621">
    <property type="entry name" value="Alanine racemase C-terminal domain-like"/>
    <property type="match status" value="1"/>
</dbReference>
<evidence type="ECO:0000256" key="4">
    <source>
        <dbReference type="ARBA" id="ARBA00023239"/>
    </source>
</evidence>
<dbReference type="eggNOG" id="COG0019">
    <property type="taxonomic scope" value="Bacteria"/>
</dbReference>
<comment type="cofactor">
    <cofactor evidence="1 5 7 8">
        <name>pyridoxal 5'-phosphate</name>
        <dbReference type="ChEBI" id="CHEBI:597326"/>
    </cofactor>
</comment>
<feature type="binding site" evidence="5">
    <location>
        <begin position="270"/>
        <end position="273"/>
    </location>
    <ligand>
        <name>pyridoxal 5'-phosphate</name>
        <dbReference type="ChEBI" id="CHEBI:597326"/>
    </ligand>
</feature>
<dbReference type="HAMAP" id="MF_02120">
    <property type="entry name" value="LysA"/>
    <property type="match status" value="1"/>
</dbReference>
<dbReference type="STRING" id="1142394.PSMK_23100"/>
<sequence length="429" mass="46232">MPPALAESSTLPYSPVEVASRFGTPTYVYDAATLRARARSLTGRGATIRYAQKANNNTAVLALLRAEGVVVDAVTAGEIHRALAAGHEPADVVYTADVFDRDAVEALHRHGCPVNAGSPNMLAQLADAGLEHLPVTLRLNPGFGHGHSRKVNTGGTSSKHGIWHEQLEAVLTQATSLGLSRVRGLHMHIGSGSDFAHLHHVCDAMVAAAEAWKAAGGHELEVISAGGGLPIPYRKGEDEPLDLDRFFEAWTEARDRVCAIVGREVELEVEPGRYLAAEAGSLVAEVRGTKTQGEGDDAVDYLLIDAGFNDLLRPAMYGAYHHLEVFAADGRELTRERDYVVAGPLCESCDVFTQGDEGVVQSRRLPVPEPGDLLVIHDAGAYGAAMASRYNGRRLTAEAMVIDGELHEIRAREPIDEQLRYEHIPDQLQ</sequence>
<dbReference type="InterPro" id="IPR022657">
    <property type="entry name" value="De-COase2_CS"/>
</dbReference>
<dbReference type="InterPro" id="IPR000183">
    <property type="entry name" value="Orn/DAP/Arg_de-COase"/>
</dbReference>
<dbReference type="PANTHER" id="PTHR43727">
    <property type="entry name" value="DIAMINOPIMELATE DECARBOXYLASE"/>
    <property type="match status" value="1"/>
</dbReference>
<dbReference type="PROSITE" id="PS00878">
    <property type="entry name" value="ODR_DC_2_1"/>
    <property type="match status" value="1"/>
</dbReference>
<evidence type="ECO:0000256" key="3">
    <source>
        <dbReference type="ARBA" id="ARBA00022898"/>
    </source>
</evidence>
<feature type="domain" description="Orn/DAP/Arg decarboxylase 2 C-terminal" evidence="9">
    <location>
        <begin position="27"/>
        <end position="380"/>
    </location>
</feature>
<feature type="binding site" evidence="5">
    <location>
        <position position="313"/>
    </location>
    <ligand>
        <name>substrate</name>
    </ligand>
</feature>
<evidence type="ECO:0000256" key="5">
    <source>
        <dbReference type="HAMAP-Rule" id="MF_02120"/>
    </source>
</evidence>
<evidence type="ECO:0000313" key="11">
    <source>
        <dbReference type="EMBL" id="BAM04469.1"/>
    </source>
</evidence>
<dbReference type="InterPro" id="IPR029066">
    <property type="entry name" value="PLP-binding_barrel"/>
</dbReference>
<comment type="catalytic activity">
    <reaction evidence="5 8">
        <text>meso-2,6-diaminopimelate + H(+) = L-lysine + CO2</text>
        <dbReference type="Rhea" id="RHEA:15101"/>
        <dbReference type="ChEBI" id="CHEBI:15378"/>
        <dbReference type="ChEBI" id="CHEBI:16526"/>
        <dbReference type="ChEBI" id="CHEBI:32551"/>
        <dbReference type="ChEBI" id="CHEBI:57791"/>
        <dbReference type="EC" id="4.1.1.20"/>
    </reaction>
</comment>
<dbReference type="Gene3D" id="2.40.37.10">
    <property type="entry name" value="Lyase, Ornithine Decarboxylase, Chain A, domain 1"/>
    <property type="match status" value="1"/>
</dbReference>
<feature type="binding site" evidence="5">
    <location>
        <position position="273"/>
    </location>
    <ligand>
        <name>substrate</name>
    </ligand>
</feature>
<evidence type="ECO:0000313" key="12">
    <source>
        <dbReference type="Proteomes" id="UP000007881"/>
    </source>
</evidence>
<dbReference type="GO" id="GO:0030170">
    <property type="term" value="F:pyridoxal phosphate binding"/>
    <property type="evidence" value="ECO:0007669"/>
    <property type="project" value="UniProtKB-UniRule"/>
</dbReference>
<comment type="pathway">
    <text evidence="5 8">Amino-acid biosynthesis; L-lysine biosynthesis via DAP pathway; L-lysine from DL-2,6-diaminopimelate: step 1/1.</text>
</comment>
<feature type="active site" description="Proton donor" evidence="7">
    <location>
        <position position="346"/>
    </location>
</feature>
<comment type="function">
    <text evidence="5">Specifically catalyzes the decarboxylation of meso-diaminopimelate (meso-DAP) to L-lysine.</text>
</comment>
<keyword evidence="12" id="KW-1185">Reference proteome</keyword>
<dbReference type="CDD" id="cd06828">
    <property type="entry name" value="PLPDE_III_DapDC"/>
    <property type="match status" value="1"/>
</dbReference>
<evidence type="ECO:0000256" key="8">
    <source>
        <dbReference type="RuleBase" id="RU003738"/>
    </source>
</evidence>
<dbReference type="KEGG" id="phm:PSMK_23100"/>
<evidence type="ECO:0000256" key="6">
    <source>
        <dbReference type="NCBIfam" id="TIGR01048"/>
    </source>
</evidence>
<feature type="binding site" evidence="5">
    <location>
        <position position="317"/>
    </location>
    <ligand>
        <name>substrate</name>
    </ligand>
</feature>
<dbReference type="OrthoDB" id="9802241at2"/>
<dbReference type="Gene3D" id="3.20.20.10">
    <property type="entry name" value="Alanine racemase"/>
    <property type="match status" value="1"/>
</dbReference>
<evidence type="ECO:0000256" key="1">
    <source>
        <dbReference type="ARBA" id="ARBA00001933"/>
    </source>
</evidence>
<gene>
    <name evidence="5 11" type="primary">lysA</name>
    <name evidence="11" type="ordered locus">PSMK_23100</name>
</gene>
<dbReference type="NCBIfam" id="TIGR01048">
    <property type="entry name" value="lysA"/>
    <property type="match status" value="1"/>
</dbReference>
<dbReference type="Pfam" id="PF02784">
    <property type="entry name" value="Orn_Arg_deC_N"/>
    <property type="match status" value="1"/>
</dbReference>
<feature type="binding site" evidence="5">
    <location>
        <position position="382"/>
    </location>
    <ligand>
        <name>substrate</name>
    </ligand>
</feature>
<evidence type="ECO:0000256" key="7">
    <source>
        <dbReference type="PIRSR" id="PIRSR600183-50"/>
    </source>
</evidence>
<accession>I0IGT1</accession>
<dbReference type="EC" id="4.1.1.20" evidence="5 6"/>
<protein>
    <recommendedName>
        <fullName evidence="5 6">Diaminopimelate decarboxylase</fullName>
        <shortName evidence="5">DAP decarboxylase</shortName>
        <shortName evidence="5">DAPDC</shortName>
        <ecNumber evidence="5 6">4.1.1.20</ecNumber>
    </recommendedName>
</protein>
<dbReference type="UniPathway" id="UPA00034">
    <property type="reaction ID" value="UER00027"/>
</dbReference>
<feature type="domain" description="Orn/DAP/Arg decarboxylase 2 N-terminal" evidence="10">
    <location>
        <begin position="45"/>
        <end position="277"/>
    </location>
</feature>